<dbReference type="InterPro" id="IPR036852">
    <property type="entry name" value="Peptidase_S8/S53_dom_sf"/>
</dbReference>
<comment type="similarity">
    <text evidence="1 7">Belongs to the peptidase S8 family.</text>
</comment>
<dbReference type="Pfam" id="PF17766">
    <property type="entry name" value="fn3_6"/>
    <property type="match status" value="1"/>
</dbReference>
<feature type="domain" description="Subtilisin-like protease fibronectin type-III" evidence="11">
    <location>
        <begin position="635"/>
        <end position="723"/>
    </location>
</feature>
<name>A0A6A3AZW2_HIBSY</name>
<keyword evidence="4 7" id="KW-0378">Hydrolase</keyword>
<dbReference type="AlphaFoldDB" id="A0A6A3AZW2"/>
<keyword evidence="3 8" id="KW-0732">Signal</keyword>
<dbReference type="InterPro" id="IPR045051">
    <property type="entry name" value="SBT"/>
</dbReference>
<keyword evidence="5 7" id="KW-0720">Serine protease</keyword>
<feature type="domain" description="Peptidase S8/S53" evidence="9">
    <location>
        <begin position="132"/>
        <end position="576"/>
    </location>
</feature>
<dbReference type="Gene3D" id="3.50.30.30">
    <property type="match status" value="1"/>
</dbReference>
<evidence type="ECO:0000256" key="1">
    <source>
        <dbReference type="ARBA" id="ARBA00011073"/>
    </source>
</evidence>
<reference evidence="12" key="1">
    <citation type="submission" date="2019-09" db="EMBL/GenBank/DDBJ databases">
        <title>Draft genome information of white flower Hibiscus syriacus.</title>
        <authorList>
            <person name="Kim Y.-M."/>
        </authorList>
    </citation>
    <scope>NUCLEOTIDE SEQUENCE [LARGE SCALE GENOMIC DNA]</scope>
    <source>
        <strain evidence="12">YM2019G1</strain>
    </source>
</reference>
<dbReference type="PANTHER" id="PTHR10795">
    <property type="entry name" value="PROPROTEIN CONVERTASE SUBTILISIN/KEXIN"/>
    <property type="match status" value="1"/>
</dbReference>
<evidence type="ECO:0000256" key="8">
    <source>
        <dbReference type="SAM" id="SignalP"/>
    </source>
</evidence>
<evidence type="ECO:0000259" key="11">
    <source>
        <dbReference type="Pfam" id="PF17766"/>
    </source>
</evidence>
<protein>
    <submittedName>
        <fullName evidence="12">Cucumisin</fullName>
    </submittedName>
</protein>
<dbReference type="InterPro" id="IPR000209">
    <property type="entry name" value="Peptidase_S8/S53_dom"/>
</dbReference>
<dbReference type="PRINTS" id="PR00723">
    <property type="entry name" value="SUBTILISIN"/>
</dbReference>
<feature type="active site" description="Charge relay system" evidence="6 7">
    <location>
        <position position="529"/>
    </location>
</feature>
<organism evidence="12 13">
    <name type="scientific">Hibiscus syriacus</name>
    <name type="common">Rose of Sharon</name>
    <dbReference type="NCBI Taxonomy" id="106335"/>
    <lineage>
        <taxon>Eukaryota</taxon>
        <taxon>Viridiplantae</taxon>
        <taxon>Streptophyta</taxon>
        <taxon>Embryophyta</taxon>
        <taxon>Tracheophyta</taxon>
        <taxon>Spermatophyta</taxon>
        <taxon>Magnoliopsida</taxon>
        <taxon>eudicotyledons</taxon>
        <taxon>Gunneridae</taxon>
        <taxon>Pentapetalae</taxon>
        <taxon>rosids</taxon>
        <taxon>malvids</taxon>
        <taxon>Malvales</taxon>
        <taxon>Malvaceae</taxon>
        <taxon>Malvoideae</taxon>
        <taxon>Hibiscus</taxon>
    </lineage>
</organism>
<comment type="caution">
    <text evidence="12">The sequence shown here is derived from an EMBL/GenBank/DDBJ whole genome shotgun (WGS) entry which is preliminary data.</text>
</comment>
<dbReference type="Gene3D" id="2.60.40.2310">
    <property type="match status" value="1"/>
</dbReference>
<dbReference type="PROSITE" id="PS00138">
    <property type="entry name" value="SUBTILASE_SER"/>
    <property type="match status" value="1"/>
</dbReference>
<evidence type="ECO:0000313" key="12">
    <source>
        <dbReference type="EMBL" id="KAE8708977.1"/>
    </source>
</evidence>
<dbReference type="GO" id="GO:0006508">
    <property type="term" value="P:proteolysis"/>
    <property type="evidence" value="ECO:0007669"/>
    <property type="project" value="UniProtKB-KW"/>
</dbReference>
<sequence>MEGRRLYLLHCLVFHGLISALLPTTVVSQSDTKSYVVYMGNLPKVGSSTASLHNSMLQDLFGSNSITRSVLRSYKRSFNGFVVELTEDEARRITGMSGVISVFPNEKRILHTTRTWDFMGFSEQVQRQTSESDVIIGVLDTGIWPESESFNDQGFGPPPGKWKGSCQTTSNFTCNNKIIGAKYYRSDGLFPPNDFISPRDSNGHGTHTASTAAGRLVNRANLFGLAAGTARGGVPSARIAVYKICWSDGCYDADILAAFDDAIADGVDIISLSVGSDNPNDYFRDSIAIGAFHAMRNRILTVTSAGNEGPGRATTTNFSPWTISVAASTIDRKFLTRVKLGNGMIYEGVSINTFDLKNEMYPIIHGRNAPNRNSTPASSRFCLHDSLNRHLVKGKIVVCDTIVSGREPLVAAAIGALFQDNEPKDVAFSFPLPASHVDMVDGSRIFVYLNSTSNATATIFKSNEVNDTMAPYVASFSSRGPNPITPDILKPDLTAPGVDVLAAWSGVSSVSEVKEDNRLVPFNIVSGTSMACPHVSAAAAYIKSFHPTWSPSALKSALMTTASPMSSGINSDAEFAYGSGHLNPVKAINPGLIYDSDELDYINFLCRQGYGTRFLQQVTEDKTSCPEPTKGTVSDLNYPSFAVFTSSSTTVSHVFNRAVTNVGSPTAVYRANVSFPTGTLKIRVNPNVLSFTSIGEKLSFEVIVEGTMDESMVSGSLVWDDGVFKLNGNEKPSDISASSAVHGNSFAAAALGGQGPELMMHGRKPKDFSTSSVCMDFLLHVAAC</sequence>
<evidence type="ECO:0000259" key="9">
    <source>
        <dbReference type="Pfam" id="PF00082"/>
    </source>
</evidence>
<dbReference type="Gene3D" id="3.40.50.200">
    <property type="entry name" value="Peptidase S8/S53 domain"/>
    <property type="match status" value="1"/>
</dbReference>
<dbReference type="InterPro" id="IPR015500">
    <property type="entry name" value="Peptidase_S8_subtilisin-rel"/>
</dbReference>
<dbReference type="InterPro" id="IPR034197">
    <property type="entry name" value="Peptidases_S8_3"/>
</dbReference>
<dbReference type="Pfam" id="PF05922">
    <property type="entry name" value="Inhibitor_I9"/>
    <property type="match status" value="1"/>
</dbReference>
<dbReference type="InterPro" id="IPR041469">
    <property type="entry name" value="Subtilisin-like_FN3"/>
</dbReference>
<dbReference type="Gene3D" id="3.30.70.80">
    <property type="entry name" value="Peptidase S8 propeptide/proteinase inhibitor I9"/>
    <property type="match status" value="1"/>
</dbReference>
<evidence type="ECO:0000256" key="2">
    <source>
        <dbReference type="ARBA" id="ARBA00022670"/>
    </source>
</evidence>
<evidence type="ECO:0000256" key="6">
    <source>
        <dbReference type="PIRSR" id="PIRSR615500-1"/>
    </source>
</evidence>
<accession>A0A6A3AZW2</accession>
<dbReference type="InterPro" id="IPR037045">
    <property type="entry name" value="S8pro/Inhibitor_I9_sf"/>
</dbReference>
<feature type="signal peptide" evidence="8">
    <location>
        <begin position="1"/>
        <end position="28"/>
    </location>
</feature>
<keyword evidence="13" id="KW-1185">Reference proteome</keyword>
<dbReference type="CDD" id="cd02120">
    <property type="entry name" value="PA_subtilisin_like"/>
    <property type="match status" value="1"/>
</dbReference>
<dbReference type="FunFam" id="3.40.50.200:FF:000006">
    <property type="entry name" value="Subtilisin-like protease SBT1.5"/>
    <property type="match status" value="1"/>
</dbReference>
<dbReference type="GO" id="GO:0004252">
    <property type="term" value="F:serine-type endopeptidase activity"/>
    <property type="evidence" value="ECO:0007669"/>
    <property type="project" value="UniProtKB-UniRule"/>
</dbReference>
<feature type="chain" id="PRO_5025694653" evidence="8">
    <location>
        <begin position="29"/>
        <end position="784"/>
    </location>
</feature>
<evidence type="ECO:0000256" key="7">
    <source>
        <dbReference type="PROSITE-ProRule" id="PRU01240"/>
    </source>
</evidence>
<evidence type="ECO:0000256" key="4">
    <source>
        <dbReference type="ARBA" id="ARBA00022801"/>
    </source>
</evidence>
<gene>
    <name evidence="12" type="ORF">F3Y22_tig00110332pilonHSYRG00662</name>
</gene>
<dbReference type="PROSITE" id="PS51892">
    <property type="entry name" value="SUBTILASE"/>
    <property type="match status" value="1"/>
</dbReference>
<evidence type="ECO:0000256" key="3">
    <source>
        <dbReference type="ARBA" id="ARBA00022729"/>
    </source>
</evidence>
<dbReference type="InterPro" id="IPR010259">
    <property type="entry name" value="S8pro/Inhibitor_I9"/>
</dbReference>
<evidence type="ECO:0000259" key="10">
    <source>
        <dbReference type="Pfam" id="PF05922"/>
    </source>
</evidence>
<dbReference type="SUPFAM" id="SSF52743">
    <property type="entry name" value="Subtilisin-like"/>
    <property type="match status" value="1"/>
</dbReference>
<dbReference type="Pfam" id="PF00082">
    <property type="entry name" value="Peptidase_S8"/>
    <property type="match status" value="1"/>
</dbReference>
<proteinExistence type="inferred from homology"/>
<keyword evidence="2 7" id="KW-0645">Protease</keyword>
<dbReference type="InterPro" id="IPR023828">
    <property type="entry name" value="Peptidase_S8_Ser-AS"/>
</dbReference>
<feature type="active site" description="Charge relay system" evidence="6 7">
    <location>
        <position position="140"/>
    </location>
</feature>
<evidence type="ECO:0000256" key="5">
    <source>
        <dbReference type="ARBA" id="ARBA00022825"/>
    </source>
</evidence>
<feature type="active site" description="Charge relay system" evidence="6 7">
    <location>
        <position position="204"/>
    </location>
</feature>
<evidence type="ECO:0000313" key="13">
    <source>
        <dbReference type="Proteomes" id="UP000436088"/>
    </source>
</evidence>
<dbReference type="EMBL" id="VEPZ02000937">
    <property type="protein sequence ID" value="KAE8708977.1"/>
    <property type="molecule type" value="Genomic_DNA"/>
</dbReference>
<dbReference type="CDD" id="cd04852">
    <property type="entry name" value="Peptidases_S8_3"/>
    <property type="match status" value="1"/>
</dbReference>
<feature type="domain" description="Inhibitor I9" evidence="10">
    <location>
        <begin position="34"/>
        <end position="111"/>
    </location>
</feature>
<dbReference type="Proteomes" id="UP000436088">
    <property type="component" value="Unassembled WGS sequence"/>
</dbReference>